<dbReference type="SUPFAM" id="SSF81301">
    <property type="entry name" value="Nucleotidyltransferase"/>
    <property type="match status" value="1"/>
</dbReference>
<sequence>MRTESEMMELILSTAREDERIRAVWMNGSRVNPNAKRDIMQDYDVVYVVKDINSFQQEVNWVDRFGERVIMQIPNPSPWQVENNVVTYLMQFKDVNRIDLHLVPVEKVTDMMKTAESLTEVLLDKDGVIPKLPPASDRDYYVSRPSVSDFNHTCNEFWWVMPYVAKGLWRGEVLYAKGILEGPLRNALMQMLDWSVAIDYDFKISTGKFSKELHALLDQTTWNRLLDTFPTAHKNSIWQALEIMGDLFHDVAKTCAQRLGFNYNEEEEQSVRQYMKRVKNNEI</sequence>
<dbReference type="STRING" id="571933.SAMN05216362_12835"/>
<keyword evidence="2" id="KW-1185">Reference proteome</keyword>
<evidence type="ECO:0000313" key="1">
    <source>
        <dbReference type="EMBL" id="SEQ81538.1"/>
    </source>
</evidence>
<dbReference type="SUPFAM" id="SSF81631">
    <property type="entry name" value="PAP/OAS1 substrate-binding domain"/>
    <property type="match status" value="1"/>
</dbReference>
<evidence type="ECO:0000313" key="2">
    <source>
        <dbReference type="Proteomes" id="UP000199427"/>
    </source>
</evidence>
<dbReference type="AlphaFoldDB" id="A0A1H9J423"/>
<organism evidence="1 2">
    <name type="scientific">Piscibacillus halophilus</name>
    <dbReference type="NCBI Taxonomy" id="571933"/>
    <lineage>
        <taxon>Bacteria</taxon>
        <taxon>Bacillati</taxon>
        <taxon>Bacillota</taxon>
        <taxon>Bacilli</taxon>
        <taxon>Bacillales</taxon>
        <taxon>Bacillaceae</taxon>
        <taxon>Piscibacillus</taxon>
    </lineage>
</organism>
<gene>
    <name evidence="1" type="ORF">SAMN05216362_12835</name>
</gene>
<name>A0A1H9J423_9BACI</name>
<dbReference type="Pfam" id="PF04439">
    <property type="entry name" value="Adenyl_transf"/>
    <property type="match status" value="1"/>
</dbReference>
<dbReference type="RefSeq" id="WP_091774416.1">
    <property type="nucleotide sequence ID" value="NZ_FOES01000028.1"/>
</dbReference>
<dbReference type="GO" id="GO:0016779">
    <property type="term" value="F:nucleotidyltransferase activity"/>
    <property type="evidence" value="ECO:0007669"/>
    <property type="project" value="UniProtKB-KW"/>
</dbReference>
<dbReference type="Gene3D" id="3.30.460.10">
    <property type="entry name" value="Beta Polymerase, domain 2"/>
    <property type="match status" value="1"/>
</dbReference>
<dbReference type="Proteomes" id="UP000199427">
    <property type="component" value="Unassembled WGS sequence"/>
</dbReference>
<accession>A0A1H9J423</accession>
<dbReference type="Gene3D" id="1.20.120.330">
    <property type="entry name" value="Nucleotidyltransferases domain 2"/>
    <property type="match status" value="1"/>
</dbReference>
<protein>
    <submittedName>
        <fullName evidence="1">Aminoglycoside 6-adenylyltransferase</fullName>
    </submittedName>
</protein>
<dbReference type="InterPro" id="IPR007530">
    <property type="entry name" value="Aminoglycoside_adenylylTfrase"/>
</dbReference>
<dbReference type="InterPro" id="IPR043519">
    <property type="entry name" value="NT_sf"/>
</dbReference>
<keyword evidence="1" id="KW-0548">Nucleotidyltransferase</keyword>
<keyword evidence="1" id="KW-0808">Transferase</keyword>
<dbReference type="PIRSF" id="PIRSF000812">
    <property type="entry name" value="AAD"/>
    <property type="match status" value="1"/>
</dbReference>
<reference evidence="1 2" key="1">
    <citation type="submission" date="2016-10" db="EMBL/GenBank/DDBJ databases">
        <authorList>
            <person name="de Groot N.N."/>
        </authorList>
    </citation>
    <scope>NUCLEOTIDE SEQUENCE [LARGE SCALE GENOMIC DNA]</scope>
    <source>
        <strain evidence="1 2">DSM 21633</strain>
    </source>
</reference>
<dbReference type="OrthoDB" id="9776406at2"/>
<dbReference type="EMBL" id="FOES01000028">
    <property type="protein sequence ID" value="SEQ81538.1"/>
    <property type="molecule type" value="Genomic_DNA"/>
</dbReference>
<proteinExistence type="predicted"/>